<keyword evidence="1" id="KW-0479">Metal-binding</keyword>
<evidence type="ECO:0000313" key="4">
    <source>
        <dbReference type="EMBL" id="KAH0521940.1"/>
    </source>
</evidence>
<dbReference type="AlphaFoldDB" id="A0A9P8HDZ4"/>
<dbReference type="InterPro" id="IPR013087">
    <property type="entry name" value="Znf_C2H2_type"/>
</dbReference>
<gene>
    <name evidence="4" type="ORF">TsFJ059_005870</name>
</gene>
<organism evidence="4 5">
    <name type="scientific">Trichoderma semiorbis</name>
    <dbReference type="NCBI Taxonomy" id="1491008"/>
    <lineage>
        <taxon>Eukaryota</taxon>
        <taxon>Fungi</taxon>
        <taxon>Dikarya</taxon>
        <taxon>Ascomycota</taxon>
        <taxon>Pezizomycotina</taxon>
        <taxon>Sordariomycetes</taxon>
        <taxon>Hypocreomycetidae</taxon>
        <taxon>Hypocreales</taxon>
        <taxon>Hypocreaceae</taxon>
        <taxon>Trichoderma</taxon>
    </lineage>
</organism>
<feature type="compositionally biased region" description="Basic and acidic residues" evidence="2">
    <location>
        <begin position="108"/>
        <end position="120"/>
    </location>
</feature>
<keyword evidence="5" id="KW-1185">Reference proteome</keyword>
<keyword evidence="1" id="KW-0862">Zinc</keyword>
<dbReference type="Gene3D" id="3.30.160.60">
    <property type="entry name" value="Classic Zinc Finger"/>
    <property type="match status" value="1"/>
</dbReference>
<reference evidence="4 5" key="1">
    <citation type="submission" date="2021-08" db="EMBL/GenBank/DDBJ databases">
        <title>The highly contiguous genome resource for Trichoderma semiorbis FJ059, a fungal antagonistic to plant pathogens.</title>
        <authorList>
            <person name="Liu T."/>
        </authorList>
    </citation>
    <scope>NUCLEOTIDE SEQUENCE [LARGE SCALE GENOMIC DNA]</scope>
    <source>
        <strain evidence="4 5">FJ059</strain>
    </source>
</reference>
<dbReference type="EMBL" id="JAIMJC010000007">
    <property type="protein sequence ID" value="KAH0521940.1"/>
    <property type="molecule type" value="Genomic_DNA"/>
</dbReference>
<name>A0A9P8HDZ4_9HYPO</name>
<evidence type="ECO:0000313" key="5">
    <source>
        <dbReference type="Proteomes" id="UP000826573"/>
    </source>
</evidence>
<dbReference type="SMART" id="SM00355">
    <property type="entry name" value="ZnF_C2H2"/>
    <property type="match status" value="3"/>
</dbReference>
<protein>
    <recommendedName>
        <fullName evidence="3">C2H2-type domain-containing protein</fullName>
    </recommendedName>
</protein>
<dbReference type="PANTHER" id="PTHR38846">
    <property type="entry name" value="C3H1-TYPE DOMAIN-CONTAINING PROTEIN"/>
    <property type="match status" value="1"/>
</dbReference>
<proteinExistence type="predicted"/>
<evidence type="ECO:0000256" key="2">
    <source>
        <dbReference type="SAM" id="MobiDB-lite"/>
    </source>
</evidence>
<feature type="region of interest" description="Disordered" evidence="2">
    <location>
        <begin position="102"/>
        <end position="126"/>
    </location>
</feature>
<evidence type="ECO:0000259" key="3">
    <source>
        <dbReference type="PROSITE" id="PS50157"/>
    </source>
</evidence>
<feature type="domain" description="C2H2-type" evidence="3">
    <location>
        <begin position="8"/>
        <end position="38"/>
    </location>
</feature>
<accession>A0A9P8HDZ4</accession>
<dbReference type="PROSITE" id="PS50157">
    <property type="entry name" value="ZINC_FINGER_C2H2_2"/>
    <property type="match status" value="1"/>
</dbReference>
<comment type="caution">
    <text evidence="4">The sequence shown here is derived from an EMBL/GenBank/DDBJ whole genome shotgun (WGS) entry which is preliminary data.</text>
</comment>
<sequence>MVFYDIMAFCSPCSRTFKNEAALSMHLRDSKAHDSDPDPPTITIEQEEDAWKCVRCEAEFESQEGLTMHVLSSEKHFACMTCLEGGQWEDFLTKRALKSHMWGKHKHDSGEQSKKKDTKGNGKGKVQVRETPLDGFFTSFAGFVYDPHLSPEASWKKLRRFQGWKGLSPDGRRSGEENDAWGRYQGALVREVEMWFGDEKDLTAWRTLCKAVGEVDPPDEIRKCKKILRTTHVNIVDLIDWGRKGGDENEGKKVRVFKSVEELANYSVRRKKIFRKEQLKEYRGGNVVLKHLLRVFFTKGRQLVYMR</sequence>
<dbReference type="PANTHER" id="PTHR38846:SF1">
    <property type="entry name" value="C3H1-TYPE DOMAIN-CONTAINING PROTEIN"/>
    <property type="match status" value="1"/>
</dbReference>
<keyword evidence="1" id="KW-0863">Zinc-finger</keyword>
<dbReference type="Proteomes" id="UP000826573">
    <property type="component" value="Unassembled WGS sequence"/>
</dbReference>
<dbReference type="GO" id="GO:0008270">
    <property type="term" value="F:zinc ion binding"/>
    <property type="evidence" value="ECO:0007669"/>
    <property type="project" value="UniProtKB-KW"/>
</dbReference>
<evidence type="ECO:0000256" key="1">
    <source>
        <dbReference type="PROSITE-ProRule" id="PRU00042"/>
    </source>
</evidence>